<evidence type="ECO:0000313" key="3">
    <source>
        <dbReference type="EMBL" id="KAK3895101.1"/>
    </source>
</evidence>
<dbReference type="Proteomes" id="UP001286313">
    <property type="component" value="Unassembled WGS sequence"/>
</dbReference>
<dbReference type="GO" id="GO:0020037">
    <property type="term" value="F:heme binding"/>
    <property type="evidence" value="ECO:0007669"/>
    <property type="project" value="InterPro"/>
</dbReference>
<dbReference type="PANTHER" id="PTHR11475:SF134">
    <property type="entry name" value="LD42267P"/>
    <property type="match status" value="1"/>
</dbReference>
<keyword evidence="1" id="KW-0560">Oxidoreductase</keyword>
<dbReference type="PROSITE" id="PS50292">
    <property type="entry name" value="PEROXIDASE_3"/>
    <property type="match status" value="1"/>
</dbReference>
<dbReference type="PANTHER" id="PTHR11475">
    <property type="entry name" value="OXIDASE/PEROXIDASE"/>
    <property type="match status" value="1"/>
</dbReference>
<dbReference type="EMBL" id="JAWQEG010000592">
    <property type="protein sequence ID" value="KAK3888021.1"/>
    <property type="molecule type" value="Genomic_DNA"/>
</dbReference>
<dbReference type="Pfam" id="PF03098">
    <property type="entry name" value="An_peroxidase"/>
    <property type="match status" value="1"/>
</dbReference>
<evidence type="ECO:0000313" key="2">
    <source>
        <dbReference type="EMBL" id="KAK3888021.1"/>
    </source>
</evidence>
<dbReference type="EMBL" id="JAWQEG010000068">
    <property type="protein sequence ID" value="KAK3895101.1"/>
    <property type="molecule type" value="Genomic_DNA"/>
</dbReference>
<sequence>MILLSKASLWSLGSLDTTGAKTDTHWQPQRGRDHGLPGYNRWQRKCGLQPFMTFDSMSQVMRKGDINVFKRMYKSVEDIDLYPAGLAERGQNSLLGPTFSCIVAQQFNDLRHGDRFWYKNNQQLDHPFSTRQLAAIRAVGLASILCEHTTISSLQRNPFLVPNPGSCSRNNMGPRPARWKRHKILHV</sequence>
<dbReference type="InterPro" id="IPR037120">
    <property type="entry name" value="Haem_peroxidase_sf_animal"/>
</dbReference>
<dbReference type="Gene3D" id="1.10.640.10">
    <property type="entry name" value="Haem peroxidase domain superfamily, animal type"/>
    <property type="match status" value="1"/>
</dbReference>
<dbReference type="InterPro" id="IPR019791">
    <property type="entry name" value="Haem_peroxidase_animal"/>
</dbReference>
<keyword evidence="4" id="KW-1185">Reference proteome</keyword>
<name>A0AAE1KWF9_PETCI</name>
<reference evidence="2" key="1">
    <citation type="submission" date="2023-10" db="EMBL/GenBank/DDBJ databases">
        <title>Genome assemblies of two species of porcelain crab, Petrolisthes cinctipes and Petrolisthes manimaculis (Anomura: Porcellanidae).</title>
        <authorList>
            <person name="Angst P."/>
        </authorList>
    </citation>
    <scope>NUCLEOTIDE SEQUENCE</scope>
    <source>
        <strain evidence="2">PB745_01</strain>
        <tissue evidence="2">Gill</tissue>
    </source>
</reference>
<dbReference type="InterPro" id="IPR010255">
    <property type="entry name" value="Haem_peroxidase_sf"/>
</dbReference>
<accession>A0AAE1KWF9</accession>
<evidence type="ECO:0000313" key="4">
    <source>
        <dbReference type="Proteomes" id="UP001286313"/>
    </source>
</evidence>
<keyword evidence="1" id="KW-0575">Peroxidase</keyword>
<dbReference type="GO" id="GO:0004601">
    <property type="term" value="F:peroxidase activity"/>
    <property type="evidence" value="ECO:0007669"/>
    <property type="project" value="UniProtKB-KW"/>
</dbReference>
<dbReference type="AlphaFoldDB" id="A0AAE1KWF9"/>
<gene>
    <name evidence="3" type="ORF">Pcinc_001196</name>
    <name evidence="2" type="ORF">Pcinc_007904</name>
</gene>
<comment type="caution">
    <text evidence="2">The sequence shown here is derived from an EMBL/GenBank/DDBJ whole genome shotgun (WGS) entry which is preliminary data.</text>
</comment>
<dbReference type="GO" id="GO:0006979">
    <property type="term" value="P:response to oxidative stress"/>
    <property type="evidence" value="ECO:0007669"/>
    <property type="project" value="InterPro"/>
</dbReference>
<evidence type="ECO:0008006" key="5">
    <source>
        <dbReference type="Google" id="ProtNLM"/>
    </source>
</evidence>
<evidence type="ECO:0000256" key="1">
    <source>
        <dbReference type="ARBA" id="ARBA00022559"/>
    </source>
</evidence>
<dbReference type="SUPFAM" id="SSF48113">
    <property type="entry name" value="Heme-dependent peroxidases"/>
    <property type="match status" value="1"/>
</dbReference>
<organism evidence="2 4">
    <name type="scientific">Petrolisthes cinctipes</name>
    <name type="common">Flat porcelain crab</name>
    <dbReference type="NCBI Taxonomy" id="88211"/>
    <lineage>
        <taxon>Eukaryota</taxon>
        <taxon>Metazoa</taxon>
        <taxon>Ecdysozoa</taxon>
        <taxon>Arthropoda</taxon>
        <taxon>Crustacea</taxon>
        <taxon>Multicrustacea</taxon>
        <taxon>Malacostraca</taxon>
        <taxon>Eumalacostraca</taxon>
        <taxon>Eucarida</taxon>
        <taxon>Decapoda</taxon>
        <taxon>Pleocyemata</taxon>
        <taxon>Anomura</taxon>
        <taxon>Galatheoidea</taxon>
        <taxon>Porcellanidae</taxon>
        <taxon>Petrolisthes</taxon>
    </lineage>
</organism>
<proteinExistence type="predicted"/>
<protein>
    <recommendedName>
        <fullName evidence="5">Peroxidase</fullName>
    </recommendedName>
</protein>